<dbReference type="Gene3D" id="3.40.640.10">
    <property type="entry name" value="Type I PLP-dependent aspartate aminotransferase-like (Major domain)"/>
    <property type="match status" value="1"/>
</dbReference>
<sequence length="477" mass="52960">MLRPWSLLLQIDRQAGLAVHLQIAQYIVDEIQRGRLTGGSALPGSREVARQLGVNRKTVIQAFDELIAQGWLCTQGRRGTFVLPALIAAERPVAKAKIIREAVQELESYLIDFTDGVPDSRLIPFDVLGRAYRRALIATARANRLAYGDPRGELPLRQALCTMLSQERGLNAGVDQLCVVRGSQMGIYLAARVLLKPGDAVALDALSYPPARAAFQAAGAQTFAIGQDESGMRPDELEQLCQQRRLKAIYLTPHHQFPTTTMMPPERRMQLLALADRYGFVMIEDDYDHEFHFAHRPVFPMASISTADNVIYISSLSKVLAPGLRLGYVFGPQNFIDRCTAEVMLIDRQGNAVTELAVTDLMQSGELKRHIRRALRIYESRRNIMAEEIKTLIGDKVSFDLPNGGLALWLKINIPLDMQRLQSDAGRLGVKVLPGSDFAAEGQAIHALRLGYGSLEPEEIKQGIQRLAKAMELQMKA</sequence>
<keyword evidence="4" id="KW-0805">Transcription regulation</keyword>
<evidence type="ECO:0000313" key="8">
    <source>
        <dbReference type="EMBL" id="NHQ85791.1"/>
    </source>
</evidence>
<dbReference type="InterPro" id="IPR015424">
    <property type="entry name" value="PyrdxlP-dep_Trfase"/>
</dbReference>
<dbReference type="CDD" id="cd00609">
    <property type="entry name" value="AAT_like"/>
    <property type="match status" value="1"/>
</dbReference>
<keyword evidence="9" id="KW-1185">Reference proteome</keyword>
<proteinExistence type="inferred from homology"/>
<evidence type="ECO:0000256" key="3">
    <source>
        <dbReference type="ARBA" id="ARBA00022898"/>
    </source>
</evidence>
<keyword evidence="8" id="KW-0032">Aminotransferase</keyword>
<dbReference type="PRINTS" id="PR00035">
    <property type="entry name" value="HTHGNTR"/>
</dbReference>
<evidence type="ECO:0000256" key="6">
    <source>
        <dbReference type="ARBA" id="ARBA00023163"/>
    </source>
</evidence>
<dbReference type="SUPFAM" id="SSF46785">
    <property type="entry name" value="Winged helix' DNA-binding domain"/>
    <property type="match status" value="1"/>
</dbReference>
<evidence type="ECO:0000256" key="2">
    <source>
        <dbReference type="ARBA" id="ARBA00021531"/>
    </source>
</evidence>
<keyword evidence="5" id="KW-0238">DNA-binding</keyword>
<dbReference type="PANTHER" id="PTHR46577">
    <property type="entry name" value="HTH-TYPE TRANSCRIPTIONAL REGULATORY PROTEIN GABR"/>
    <property type="match status" value="1"/>
</dbReference>
<dbReference type="Gene3D" id="1.10.10.10">
    <property type="entry name" value="Winged helix-like DNA-binding domain superfamily/Winged helix DNA-binding domain"/>
    <property type="match status" value="1"/>
</dbReference>
<comment type="similarity">
    <text evidence="1">In the C-terminal section; belongs to the class-I pyridoxal-phosphate-dependent aminotransferase family.</text>
</comment>
<evidence type="ECO:0000256" key="5">
    <source>
        <dbReference type="ARBA" id="ARBA00023125"/>
    </source>
</evidence>
<dbReference type="InterPro" id="IPR036388">
    <property type="entry name" value="WH-like_DNA-bd_sf"/>
</dbReference>
<accession>A0ABX0KPS2</accession>
<dbReference type="EMBL" id="JAAOLX010000003">
    <property type="protein sequence ID" value="NHQ85791.1"/>
    <property type="molecule type" value="Genomic_DNA"/>
</dbReference>
<dbReference type="Pfam" id="PF00155">
    <property type="entry name" value="Aminotran_1_2"/>
    <property type="match status" value="1"/>
</dbReference>
<gene>
    <name evidence="8" type="ORF">HA050_06615</name>
</gene>
<reference evidence="8 9" key="1">
    <citation type="submission" date="2020-03" db="EMBL/GenBank/DDBJ databases">
        <title>Draft genome sequence of environmentally isolated violet-colored cultures.</title>
        <authorList>
            <person name="Wilson H.S."/>
        </authorList>
    </citation>
    <scope>NUCLEOTIDE SEQUENCE [LARGE SCALE GENOMIC DNA]</scope>
    <source>
        <strain evidence="8 9">HSC-16F04</strain>
    </source>
</reference>
<dbReference type="PANTHER" id="PTHR46577:SF1">
    <property type="entry name" value="HTH-TYPE TRANSCRIPTIONAL REGULATORY PROTEIN GABR"/>
    <property type="match status" value="1"/>
</dbReference>
<evidence type="ECO:0000256" key="4">
    <source>
        <dbReference type="ARBA" id="ARBA00023015"/>
    </source>
</evidence>
<dbReference type="Pfam" id="PF00392">
    <property type="entry name" value="GntR"/>
    <property type="match status" value="1"/>
</dbReference>
<dbReference type="InterPro" id="IPR036390">
    <property type="entry name" value="WH_DNA-bd_sf"/>
</dbReference>
<dbReference type="InterPro" id="IPR000524">
    <property type="entry name" value="Tscrpt_reg_HTH_GntR"/>
</dbReference>
<keyword evidence="8" id="KW-0808">Transferase</keyword>
<dbReference type="InterPro" id="IPR051446">
    <property type="entry name" value="HTH_trans_reg/aminotransferase"/>
</dbReference>
<evidence type="ECO:0000313" key="9">
    <source>
        <dbReference type="Proteomes" id="UP000712570"/>
    </source>
</evidence>
<dbReference type="RefSeq" id="WP_166823714.1">
    <property type="nucleotide sequence ID" value="NZ_JAAOLX010000003.1"/>
</dbReference>
<organism evidence="8 9">
    <name type="scientific">Iodobacter violaceini</name>
    <dbReference type="NCBI Taxonomy" id="3044271"/>
    <lineage>
        <taxon>Bacteria</taxon>
        <taxon>Pseudomonadati</taxon>
        <taxon>Pseudomonadota</taxon>
        <taxon>Betaproteobacteria</taxon>
        <taxon>Neisseriales</taxon>
        <taxon>Chitinibacteraceae</taxon>
        <taxon>Iodobacter</taxon>
    </lineage>
</organism>
<keyword evidence="6" id="KW-0804">Transcription</keyword>
<dbReference type="PROSITE" id="PS50949">
    <property type="entry name" value="HTH_GNTR"/>
    <property type="match status" value="1"/>
</dbReference>
<keyword evidence="3" id="KW-0663">Pyridoxal phosphate</keyword>
<protein>
    <recommendedName>
        <fullName evidence="2">Putative 8-amino-7-oxononanoate synthase</fullName>
    </recommendedName>
</protein>
<dbReference type="SUPFAM" id="SSF53383">
    <property type="entry name" value="PLP-dependent transferases"/>
    <property type="match status" value="1"/>
</dbReference>
<dbReference type="Proteomes" id="UP000712570">
    <property type="component" value="Unassembled WGS sequence"/>
</dbReference>
<dbReference type="CDD" id="cd07377">
    <property type="entry name" value="WHTH_GntR"/>
    <property type="match status" value="1"/>
</dbReference>
<dbReference type="InterPro" id="IPR015421">
    <property type="entry name" value="PyrdxlP-dep_Trfase_major"/>
</dbReference>
<feature type="domain" description="HTH gntR-type" evidence="7">
    <location>
        <begin position="17"/>
        <end position="85"/>
    </location>
</feature>
<comment type="caution">
    <text evidence="8">The sequence shown here is derived from an EMBL/GenBank/DDBJ whole genome shotgun (WGS) entry which is preliminary data.</text>
</comment>
<dbReference type="InterPro" id="IPR004839">
    <property type="entry name" value="Aminotransferase_I/II_large"/>
</dbReference>
<name>A0ABX0KPS2_9NEIS</name>
<evidence type="ECO:0000256" key="1">
    <source>
        <dbReference type="ARBA" id="ARBA00005384"/>
    </source>
</evidence>
<dbReference type="SMART" id="SM00345">
    <property type="entry name" value="HTH_GNTR"/>
    <property type="match status" value="1"/>
</dbReference>
<evidence type="ECO:0000259" key="7">
    <source>
        <dbReference type="PROSITE" id="PS50949"/>
    </source>
</evidence>
<dbReference type="GO" id="GO:0008483">
    <property type="term" value="F:transaminase activity"/>
    <property type="evidence" value="ECO:0007669"/>
    <property type="project" value="UniProtKB-KW"/>
</dbReference>